<dbReference type="PROSITE" id="PS51257">
    <property type="entry name" value="PROKAR_LIPOPROTEIN"/>
    <property type="match status" value="1"/>
</dbReference>
<organism evidence="1">
    <name type="scientific">Zea mays</name>
    <name type="common">Maize</name>
    <dbReference type="NCBI Taxonomy" id="4577"/>
    <lineage>
        <taxon>Eukaryota</taxon>
        <taxon>Viridiplantae</taxon>
        <taxon>Streptophyta</taxon>
        <taxon>Embryophyta</taxon>
        <taxon>Tracheophyta</taxon>
        <taxon>Spermatophyta</taxon>
        <taxon>Magnoliopsida</taxon>
        <taxon>Liliopsida</taxon>
        <taxon>Poales</taxon>
        <taxon>Poaceae</taxon>
        <taxon>PACMAD clade</taxon>
        <taxon>Panicoideae</taxon>
        <taxon>Andropogonodae</taxon>
        <taxon>Andropogoneae</taxon>
        <taxon>Tripsacinae</taxon>
        <taxon>Zea</taxon>
    </lineage>
</organism>
<name>C0PK77_MAIZE</name>
<proteinExistence type="evidence at transcript level"/>
<evidence type="ECO:0000313" key="1">
    <source>
        <dbReference type="EMBL" id="ACN35593.1"/>
    </source>
</evidence>
<dbReference type="KEGG" id="zma:100383947"/>
<sequence>MLPAERLPWRLIPTPLLSPNASSSLACRPCLPSAPPSFCVFHLQLAPLRPPNTRVQIFPRLWCSSSPPVPPLSSPSSPMGGASFGSSSPLLLCLDFARPEQLPGARPDPLLPPLGLGSSRRAPLLRALLAPLLATESLALAVLQLQLAARPAPCCHVLQPGFRLVAQLGSALCSSSPSPLCAGRLVCRDREQFPTRPGWSRRRSRLSPFAFVEAPWLDSAQFASCSPLRRA</sequence>
<dbReference type="AlphaFoldDB" id="C0PK77"/>
<dbReference type="GeneID" id="100383947"/>
<accession>C0PK77</accession>
<dbReference type="RefSeq" id="NP_001170035.1">
    <property type="nucleotide sequence ID" value="NM_001176564.1"/>
</dbReference>
<dbReference type="EMBL" id="BT068696">
    <property type="protein sequence ID" value="ACN35593.1"/>
    <property type="molecule type" value="mRNA"/>
</dbReference>
<reference evidence="1" key="1">
    <citation type="journal article" date="2009" name="PLoS Genet.">
        <title>Sequencing, mapping, and analysis of 27,455 maize full-length cDNAs.</title>
        <authorList>
            <person name="Soderlund C."/>
            <person name="Descour A."/>
            <person name="Kudrna D."/>
            <person name="Bomhoff M."/>
            <person name="Boyd L."/>
            <person name="Currie J."/>
            <person name="Angelova A."/>
            <person name="Collura K."/>
            <person name="Wissotski M."/>
            <person name="Ashley E."/>
            <person name="Morrow D."/>
            <person name="Fernandes J."/>
            <person name="Walbot V."/>
            <person name="Yu Y."/>
        </authorList>
    </citation>
    <scope>NUCLEOTIDE SEQUENCE</scope>
    <source>
        <strain evidence="1">B73</strain>
    </source>
</reference>
<protein>
    <submittedName>
        <fullName evidence="1">Uncharacterized protein</fullName>
    </submittedName>
</protein>